<keyword evidence="2" id="KW-1185">Reference proteome</keyword>
<evidence type="ECO:0000313" key="1">
    <source>
        <dbReference type="EMBL" id="GBN16487.1"/>
    </source>
</evidence>
<gene>
    <name evidence="1" type="ORF">AVEN_170079_1</name>
</gene>
<name>A0A4Y2LSY8_ARAVE</name>
<dbReference type="EMBL" id="BGPR01006154">
    <property type="protein sequence ID" value="GBN16487.1"/>
    <property type="molecule type" value="Genomic_DNA"/>
</dbReference>
<proteinExistence type="predicted"/>
<sequence length="157" mass="18309">MQRALKARYRVLLDRKSVQMRSICTRNGVYHYRLFIGDCIFCSARNTRTRQSRAGLEYFFRMSQFSLASYTIRTHIWRKCGISNPTSNIIERNWFRDGGVLIWGGFIAVLTFTSSKEVQSLVPAILPKFSFSRASFLERLWVPSSSTWTTMPYLIVN</sequence>
<dbReference type="AlphaFoldDB" id="A0A4Y2LSY8"/>
<evidence type="ECO:0000313" key="2">
    <source>
        <dbReference type="Proteomes" id="UP000499080"/>
    </source>
</evidence>
<reference evidence="1 2" key="1">
    <citation type="journal article" date="2019" name="Sci. Rep.">
        <title>Orb-weaving spider Araneus ventricosus genome elucidates the spidroin gene catalogue.</title>
        <authorList>
            <person name="Kono N."/>
            <person name="Nakamura H."/>
            <person name="Ohtoshi R."/>
            <person name="Moran D.A.P."/>
            <person name="Shinohara A."/>
            <person name="Yoshida Y."/>
            <person name="Fujiwara M."/>
            <person name="Mori M."/>
            <person name="Tomita M."/>
            <person name="Arakawa K."/>
        </authorList>
    </citation>
    <scope>NUCLEOTIDE SEQUENCE [LARGE SCALE GENOMIC DNA]</scope>
</reference>
<comment type="caution">
    <text evidence="1">The sequence shown here is derived from an EMBL/GenBank/DDBJ whole genome shotgun (WGS) entry which is preliminary data.</text>
</comment>
<dbReference type="Proteomes" id="UP000499080">
    <property type="component" value="Unassembled WGS sequence"/>
</dbReference>
<accession>A0A4Y2LSY8</accession>
<organism evidence="1 2">
    <name type="scientific">Araneus ventricosus</name>
    <name type="common">Orbweaver spider</name>
    <name type="synonym">Epeira ventricosa</name>
    <dbReference type="NCBI Taxonomy" id="182803"/>
    <lineage>
        <taxon>Eukaryota</taxon>
        <taxon>Metazoa</taxon>
        <taxon>Ecdysozoa</taxon>
        <taxon>Arthropoda</taxon>
        <taxon>Chelicerata</taxon>
        <taxon>Arachnida</taxon>
        <taxon>Araneae</taxon>
        <taxon>Araneomorphae</taxon>
        <taxon>Entelegynae</taxon>
        <taxon>Araneoidea</taxon>
        <taxon>Araneidae</taxon>
        <taxon>Araneus</taxon>
    </lineage>
</organism>
<protein>
    <submittedName>
        <fullName evidence="1">Uncharacterized protein</fullName>
    </submittedName>
</protein>